<dbReference type="EMBL" id="CP073720">
    <property type="protein sequence ID" value="UWP79748.1"/>
    <property type="molecule type" value="Genomic_DNA"/>
</dbReference>
<evidence type="ECO:0000256" key="6">
    <source>
        <dbReference type="ARBA" id="ARBA00022989"/>
    </source>
</evidence>
<dbReference type="Pfam" id="PF00528">
    <property type="entry name" value="BPD_transp_1"/>
    <property type="match status" value="2"/>
</dbReference>
<dbReference type="PROSITE" id="PS50928">
    <property type="entry name" value="ABC_TM1"/>
    <property type="match status" value="2"/>
</dbReference>
<keyword evidence="6 8" id="KW-1133">Transmembrane helix</keyword>
<feature type="transmembrane region" description="Helical" evidence="8">
    <location>
        <begin position="76"/>
        <end position="98"/>
    </location>
</feature>
<keyword evidence="3" id="KW-1003">Cell membrane</keyword>
<gene>
    <name evidence="10" type="ORF">Dfulv_31895</name>
</gene>
<dbReference type="InterPro" id="IPR000515">
    <property type="entry name" value="MetI-like"/>
</dbReference>
<evidence type="ECO:0000313" key="11">
    <source>
        <dbReference type="Proteomes" id="UP001059617"/>
    </source>
</evidence>
<feature type="domain" description="ABC transmembrane type-1" evidence="9">
    <location>
        <begin position="365"/>
        <end position="555"/>
    </location>
</feature>
<organism evidence="10 11">
    <name type="scientific">Dactylosporangium fulvum</name>
    <dbReference type="NCBI Taxonomy" id="53359"/>
    <lineage>
        <taxon>Bacteria</taxon>
        <taxon>Bacillati</taxon>
        <taxon>Actinomycetota</taxon>
        <taxon>Actinomycetes</taxon>
        <taxon>Micromonosporales</taxon>
        <taxon>Micromonosporaceae</taxon>
        <taxon>Dactylosporangium</taxon>
    </lineage>
</organism>
<comment type="subcellular location">
    <subcellularLocation>
        <location evidence="1">Cell inner membrane</location>
        <topology evidence="1">Multi-pass membrane protein</topology>
    </subcellularLocation>
    <subcellularLocation>
        <location evidence="8">Cell membrane</location>
        <topology evidence="8">Multi-pass membrane protein</topology>
    </subcellularLocation>
</comment>
<evidence type="ECO:0000256" key="4">
    <source>
        <dbReference type="ARBA" id="ARBA00022519"/>
    </source>
</evidence>
<dbReference type="PANTHER" id="PTHR43357">
    <property type="entry name" value="INNER MEMBRANE ABC TRANSPORTER PERMEASE PROTEIN YDCV"/>
    <property type="match status" value="1"/>
</dbReference>
<accession>A0ABY5VPX4</accession>
<dbReference type="PANTHER" id="PTHR43357:SF4">
    <property type="entry name" value="INNER MEMBRANE ABC TRANSPORTER PERMEASE PROTEIN YDCV"/>
    <property type="match status" value="1"/>
</dbReference>
<dbReference type="CDD" id="cd06261">
    <property type="entry name" value="TM_PBP2"/>
    <property type="match status" value="2"/>
</dbReference>
<name>A0ABY5VPX4_9ACTN</name>
<sequence>MTTDAPAARLDTSRAPRPLWRRVKPKSLVHLLGIVMIAGLVYPLVMLLVRASGDVRASWDAITAIPDLWPSLLNTVWLALGCVIVAVILGVLLAMCVANLPRRWYNTAQLLCTLPLFMPPIAAVSGWVFVASSAVGYGNVLLRTLLGIESDSGPFNVYSLPWIVFITALYLVSYVFLFVSTALRESDATLELSARVFGSSWFMTQIRVVLPSIRPALYYSIGIALLLGLGQFTAPLLLGATARVDVITTEMYRLTSASPPNYDAATLLSVPLLAVAMIIVAVQRRSLGNLRRYTSVSRGAMRARTPRRWLIVPPIVYVVLAIVPPTASLILVSLSPYWTGSVDFSNMSLRSYQEVLATPQYVDSITTTLEIVLLSVIGGIVLSTAVALYITRSRSFVARLLEFTINLPIAMPGIVIGLGILISYGLGFLDLYGSQTVFVIAYIYLYMIFGTRMIVSGLTRLPDSYDHAARVAGAGAVSTFLRIKLPLLRNSMTSAGMLMLVLMSHEFAASMILRTSFLQVLSTKLFDAFNYGIYPDVAALAVIMVAISAICAVVILSTRGGRNLEI</sequence>
<feature type="transmembrane region" description="Helical" evidence="8">
    <location>
        <begin position="262"/>
        <end position="282"/>
    </location>
</feature>
<dbReference type="RefSeq" id="WP_259857506.1">
    <property type="nucleotide sequence ID" value="NZ_BAAAST010000001.1"/>
</dbReference>
<keyword evidence="5 8" id="KW-0812">Transmembrane</keyword>
<evidence type="ECO:0000256" key="5">
    <source>
        <dbReference type="ARBA" id="ARBA00022692"/>
    </source>
</evidence>
<comment type="similarity">
    <text evidence="8">Belongs to the binding-protein-dependent transport system permease family.</text>
</comment>
<dbReference type="SUPFAM" id="SSF161098">
    <property type="entry name" value="MetI-like"/>
    <property type="match status" value="2"/>
</dbReference>
<feature type="transmembrane region" description="Helical" evidence="8">
    <location>
        <begin position="432"/>
        <end position="455"/>
    </location>
</feature>
<evidence type="ECO:0000256" key="1">
    <source>
        <dbReference type="ARBA" id="ARBA00004429"/>
    </source>
</evidence>
<feature type="transmembrane region" description="Helical" evidence="8">
    <location>
        <begin position="371"/>
        <end position="391"/>
    </location>
</feature>
<keyword evidence="11" id="KW-1185">Reference proteome</keyword>
<feature type="transmembrane region" description="Helical" evidence="8">
    <location>
        <begin position="157"/>
        <end position="179"/>
    </location>
</feature>
<dbReference type="InterPro" id="IPR035906">
    <property type="entry name" value="MetI-like_sf"/>
</dbReference>
<feature type="domain" description="ABC transmembrane type-1" evidence="9">
    <location>
        <begin position="72"/>
        <end position="283"/>
    </location>
</feature>
<evidence type="ECO:0000256" key="7">
    <source>
        <dbReference type="ARBA" id="ARBA00023136"/>
    </source>
</evidence>
<feature type="transmembrane region" description="Helical" evidence="8">
    <location>
        <begin position="28"/>
        <end position="49"/>
    </location>
</feature>
<feature type="transmembrane region" description="Helical" evidence="8">
    <location>
        <begin position="216"/>
        <end position="242"/>
    </location>
</feature>
<keyword evidence="2 8" id="KW-0813">Transport</keyword>
<feature type="transmembrane region" description="Helical" evidence="8">
    <location>
        <begin position="110"/>
        <end position="137"/>
    </location>
</feature>
<keyword evidence="4" id="KW-0997">Cell inner membrane</keyword>
<feature type="transmembrane region" description="Helical" evidence="8">
    <location>
        <begin position="492"/>
        <end position="513"/>
    </location>
</feature>
<evidence type="ECO:0000259" key="9">
    <source>
        <dbReference type="PROSITE" id="PS50928"/>
    </source>
</evidence>
<feature type="transmembrane region" description="Helical" evidence="8">
    <location>
        <begin position="310"/>
        <end position="338"/>
    </location>
</feature>
<dbReference type="Proteomes" id="UP001059617">
    <property type="component" value="Chromosome"/>
</dbReference>
<protein>
    <submittedName>
        <fullName evidence="10">Iron ABC transporter permease</fullName>
    </submittedName>
</protein>
<proteinExistence type="inferred from homology"/>
<evidence type="ECO:0000256" key="3">
    <source>
        <dbReference type="ARBA" id="ARBA00022475"/>
    </source>
</evidence>
<evidence type="ECO:0000313" key="10">
    <source>
        <dbReference type="EMBL" id="UWP79748.1"/>
    </source>
</evidence>
<dbReference type="Gene3D" id="1.10.3720.10">
    <property type="entry name" value="MetI-like"/>
    <property type="match status" value="2"/>
</dbReference>
<feature type="transmembrane region" description="Helical" evidence="8">
    <location>
        <begin position="403"/>
        <end position="426"/>
    </location>
</feature>
<evidence type="ECO:0000256" key="2">
    <source>
        <dbReference type="ARBA" id="ARBA00022448"/>
    </source>
</evidence>
<evidence type="ECO:0000256" key="8">
    <source>
        <dbReference type="RuleBase" id="RU363032"/>
    </source>
</evidence>
<keyword evidence="7 8" id="KW-0472">Membrane</keyword>
<reference evidence="10" key="2">
    <citation type="submission" date="2022-09" db="EMBL/GenBank/DDBJ databases">
        <title>Biosynthetic gene clusters of Dactylosporangioum fulvum.</title>
        <authorList>
            <person name="Caradec T."/>
        </authorList>
    </citation>
    <scope>NUCLEOTIDE SEQUENCE</scope>
    <source>
        <strain evidence="10">NRRL B-16292</strain>
    </source>
</reference>
<reference evidence="10" key="1">
    <citation type="submission" date="2021-04" db="EMBL/GenBank/DDBJ databases">
        <authorList>
            <person name="Hartkoorn R.C."/>
            <person name="Beaudoing E."/>
            <person name="Hot D."/>
        </authorList>
    </citation>
    <scope>NUCLEOTIDE SEQUENCE</scope>
    <source>
        <strain evidence="10">NRRL B-16292</strain>
    </source>
</reference>
<feature type="transmembrane region" description="Helical" evidence="8">
    <location>
        <begin position="533"/>
        <end position="556"/>
    </location>
</feature>